<evidence type="ECO:0000259" key="1">
    <source>
        <dbReference type="Pfam" id="PF07883"/>
    </source>
</evidence>
<name>A0ABR7T6L6_HELCL</name>
<reference evidence="2 3" key="1">
    <citation type="submission" date="2020-07" db="EMBL/GenBank/DDBJ databases">
        <title>Draft whole-genome sequence of Heliobacterium chlorum DSM 3682, type strain.</title>
        <authorList>
            <person name="Kyndt J.A."/>
            <person name="Meyer T.E."/>
            <person name="Imhoff J.F."/>
        </authorList>
    </citation>
    <scope>NUCLEOTIDE SEQUENCE [LARGE SCALE GENOMIC DNA]</scope>
    <source>
        <strain evidence="2 3">DSM 3682</strain>
    </source>
</reference>
<dbReference type="PANTHER" id="PTHR40112:SF1">
    <property type="entry name" value="H2HPP ISOMERASE"/>
    <property type="match status" value="1"/>
</dbReference>
<sequence>MVEKLTPASVIYRKSSEGYITITEGITRKTLVYGEKTLLSEFRLVKGQELPRHKHPYEQTGYLVSGKLVLIVEQEEYALLPGDSWCIQGDVEHAARVLEDAVAIEVFAPVREDYLP</sequence>
<protein>
    <submittedName>
        <fullName evidence="2">Cupin domain-containing protein</fullName>
    </submittedName>
</protein>
<proteinExistence type="predicted"/>
<dbReference type="SUPFAM" id="SSF51182">
    <property type="entry name" value="RmlC-like cupins"/>
    <property type="match status" value="1"/>
</dbReference>
<dbReference type="InterPro" id="IPR011051">
    <property type="entry name" value="RmlC_Cupin_sf"/>
</dbReference>
<dbReference type="Gene3D" id="2.60.120.10">
    <property type="entry name" value="Jelly Rolls"/>
    <property type="match status" value="1"/>
</dbReference>
<dbReference type="RefSeq" id="WP_188041177.1">
    <property type="nucleotide sequence ID" value="NZ_JACVHF010000017.1"/>
</dbReference>
<comment type="caution">
    <text evidence="2">The sequence shown here is derived from an EMBL/GenBank/DDBJ whole genome shotgun (WGS) entry which is preliminary data.</text>
</comment>
<organism evidence="2 3">
    <name type="scientific">Heliobacterium chlorum</name>
    <dbReference type="NCBI Taxonomy" id="2698"/>
    <lineage>
        <taxon>Bacteria</taxon>
        <taxon>Bacillati</taxon>
        <taxon>Bacillota</taxon>
        <taxon>Clostridia</taxon>
        <taxon>Eubacteriales</taxon>
        <taxon>Heliobacteriaceae</taxon>
        <taxon>Heliobacterium</taxon>
    </lineage>
</organism>
<evidence type="ECO:0000313" key="2">
    <source>
        <dbReference type="EMBL" id="MBC9785737.1"/>
    </source>
</evidence>
<dbReference type="InterPro" id="IPR052535">
    <property type="entry name" value="Bacilysin_H2HPP_isomerase"/>
</dbReference>
<keyword evidence="3" id="KW-1185">Reference proteome</keyword>
<evidence type="ECO:0000313" key="3">
    <source>
        <dbReference type="Proteomes" id="UP000617402"/>
    </source>
</evidence>
<gene>
    <name evidence="2" type="ORF">H1S01_14690</name>
</gene>
<dbReference type="Proteomes" id="UP000617402">
    <property type="component" value="Unassembled WGS sequence"/>
</dbReference>
<dbReference type="CDD" id="cd02238">
    <property type="entry name" value="cupin_KdgF"/>
    <property type="match status" value="1"/>
</dbReference>
<dbReference type="PANTHER" id="PTHR40112">
    <property type="entry name" value="H2HPP ISOMERASE"/>
    <property type="match status" value="1"/>
</dbReference>
<dbReference type="InterPro" id="IPR014710">
    <property type="entry name" value="RmlC-like_jellyroll"/>
</dbReference>
<dbReference type="EMBL" id="JACVHF010000017">
    <property type="protein sequence ID" value="MBC9785737.1"/>
    <property type="molecule type" value="Genomic_DNA"/>
</dbReference>
<dbReference type="InterPro" id="IPR013096">
    <property type="entry name" value="Cupin_2"/>
</dbReference>
<accession>A0ABR7T6L6</accession>
<dbReference type="Pfam" id="PF07883">
    <property type="entry name" value="Cupin_2"/>
    <property type="match status" value="1"/>
</dbReference>
<feature type="domain" description="Cupin type-2" evidence="1">
    <location>
        <begin position="42"/>
        <end position="101"/>
    </location>
</feature>